<name>A0A9P7YNS7_9HELO</name>
<feature type="compositionally biased region" description="Polar residues" evidence="1">
    <location>
        <begin position="48"/>
        <end position="62"/>
    </location>
</feature>
<keyword evidence="3" id="KW-1185">Reference proteome</keyword>
<evidence type="ECO:0000256" key="1">
    <source>
        <dbReference type="SAM" id="MobiDB-lite"/>
    </source>
</evidence>
<dbReference type="AlphaFoldDB" id="A0A9P7YNS7"/>
<dbReference type="Proteomes" id="UP000824998">
    <property type="component" value="Unassembled WGS sequence"/>
</dbReference>
<organism evidence="2 3">
    <name type="scientific">Amylocarpus encephaloides</name>
    <dbReference type="NCBI Taxonomy" id="45428"/>
    <lineage>
        <taxon>Eukaryota</taxon>
        <taxon>Fungi</taxon>
        <taxon>Dikarya</taxon>
        <taxon>Ascomycota</taxon>
        <taxon>Pezizomycotina</taxon>
        <taxon>Leotiomycetes</taxon>
        <taxon>Helotiales</taxon>
        <taxon>Helotiales incertae sedis</taxon>
        <taxon>Amylocarpus</taxon>
    </lineage>
</organism>
<evidence type="ECO:0000313" key="2">
    <source>
        <dbReference type="EMBL" id="KAG9236965.1"/>
    </source>
</evidence>
<protein>
    <submittedName>
        <fullName evidence="2">Uncharacterized protein</fullName>
    </submittedName>
</protein>
<gene>
    <name evidence="2" type="ORF">BJ875DRAFT_455105</name>
</gene>
<dbReference type="EMBL" id="MU251396">
    <property type="protein sequence ID" value="KAG9236965.1"/>
    <property type="molecule type" value="Genomic_DNA"/>
</dbReference>
<comment type="caution">
    <text evidence="2">The sequence shown here is derived from an EMBL/GenBank/DDBJ whole genome shotgun (WGS) entry which is preliminary data.</text>
</comment>
<reference evidence="2" key="1">
    <citation type="journal article" date="2021" name="IMA Fungus">
        <title>Genomic characterization of three marine fungi, including Emericellopsis atlantica sp. nov. with signatures of a generalist lifestyle and marine biomass degradation.</title>
        <authorList>
            <person name="Hagestad O.C."/>
            <person name="Hou L."/>
            <person name="Andersen J.H."/>
            <person name="Hansen E.H."/>
            <person name="Altermark B."/>
            <person name="Li C."/>
            <person name="Kuhnert E."/>
            <person name="Cox R.J."/>
            <person name="Crous P.W."/>
            <person name="Spatafora J.W."/>
            <person name="Lail K."/>
            <person name="Amirebrahimi M."/>
            <person name="Lipzen A."/>
            <person name="Pangilinan J."/>
            <person name="Andreopoulos W."/>
            <person name="Hayes R.D."/>
            <person name="Ng V."/>
            <person name="Grigoriev I.V."/>
            <person name="Jackson S.A."/>
            <person name="Sutton T.D.S."/>
            <person name="Dobson A.D.W."/>
            <person name="Rama T."/>
        </authorList>
    </citation>
    <scope>NUCLEOTIDE SEQUENCE</scope>
    <source>
        <strain evidence="2">TRa018bII</strain>
    </source>
</reference>
<accession>A0A9P7YNS7</accession>
<feature type="compositionally biased region" description="Basic and acidic residues" evidence="1">
    <location>
        <begin position="70"/>
        <end position="89"/>
    </location>
</feature>
<proteinExistence type="predicted"/>
<feature type="region of interest" description="Disordered" evidence="1">
    <location>
        <begin position="29"/>
        <end position="89"/>
    </location>
</feature>
<evidence type="ECO:0000313" key="3">
    <source>
        <dbReference type="Proteomes" id="UP000824998"/>
    </source>
</evidence>
<sequence length="89" mass="9817">MSLLQTTTASTTPTNSYTRLRQILAQLKMPMAEQTPRSSDAAKDVEVPTNNEGDGTATTGSGKSEEEIETERLYEERMEEEYAKREGGA</sequence>